<feature type="region of interest" description="Disordered" evidence="1">
    <location>
        <begin position="215"/>
        <end position="256"/>
    </location>
</feature>
<evidence type="ECO:0000313" key="2">
    <source>
        <dbReference type="EMBL" id="MPM42349.1"/>
    </source>
</evidence>
<feature type="compositionally biased region" description="Basic residues" evidence="1">
    <location>
        <begin position="77"/>
        <end position="88"/>
    </location>
</feature>
<evidence type="ECO:0008006" key="3">
    <source>
        <dbReference type="Google" id="ProtNLM"/>
    </source>
</evidence>
<feature type="compositionally biased region" description="Polar residues" evidence="1">
    <location>
        <begin position="56"/>
        <end position="69"/>
    </location>
</feature>
<proteinExistence type="predicted"/>
<dbReference type="EMBL" id="VSSQ01009698">
    <property type="protein sequence ID" value="MPM42349.1"/>
    <property type="molecule type" value="Genomic_DNA"/>
</dbReference>
<protein>
    <recommendedName>
        <fullName evidence="3">LysM domain-containing protein</fullName>
    </recommendedName>
</protein>
<feature type="compositionally biased region" description="Basic and acidic residues" evidence="1">
    <location>
        <begin position="7"/>
        <end position="16"/>
    </location>
</feature>
<accession>A0A644ZN27</accession>
<organism evidence="2">
    <name type="scientific">bioreactor metagenome</name>
    <dbReference type="NCBI Taxonomy" id="1076179"/>
    <lineage>
        <taxon>unclassified sequences</taxon>
        <taxon>metagenomes</taxon>
        <taxon>ecological metagenomes</taxon>
    </lineage>
</organism>
<feature type="region of interest" description="Disordered" evidence="1">
    <location>
        <begin position="56"/>
        <end position="110"/>
    </location>
</feature>
<feature type="region of interest" description="Disordered" evidence="1">
    <location>
        <begin position="1"/>
        <end position="23"/>
    </location>
</feature>
<feature type="compositionally biased region" description="Low complexity" evidence="1">
    <location>
        <begin position="222"/>
        <end position="256"/>
    </location>
</feature>
<feature type="compositionally biased region" description="Low complexity" evidence="1">
    <location>
        <begin position="90"/>
        <end position="102"/>
    </location>
</feature>
<sequence length="305" mass="33038">MVNLLKNKNERDENVRMSRRRQQKQRMQKRLLIIGACLVAVLVIGGSVWGLTQFGKSTSSAKETPETTVSSTQKNEKKAKKKQSKKATKTTDSSTKSSTETSSTDKESADELQTILTTYSEKLTEQTPILIDEYQTEIQSNQNGVAGLSSIANQKALALQAISNEGISKLKAAHQADSSSTVDINSLVDQLSSKYTTEVAKISDIYLRTSSALQAEEANKQETSSSTSEETMTSTTEQTAETTSNQMTDTSETTTNQSATTVVLAGEGPNQVAQRTGVPVETILALNGMTMDDYFLTPGAVLQLQ</sequence>
<reference evidence="2" key="1">
    <citation type="submission" date="2019-08" db="EMBL/GenBank/DDBJ databases">
        <authorList>
            <person name="Kucharzyk K."/>
            <person name="Murdoch R.W."/>
            <person name="Higgins S."/>
            <person name="Loffler F."/>
        </authorList>
    </citation>
    <scope>NUCLEOTIDE SEQUENCE</scope>
</reference>
<evidence type="ECO:0000256" key="1">
    <source>
        <dbReference type="SAM" id="MobiDB-lite"/>
    </source>
</evidence>
<name>A0A644ZN27_9ZZZZ</name>
<dbReference type="AlphaFoldDB" id="A0A644ZN27"/>
<comment type="caution">
    <text evidence="2">The sequence shown here is derived from an EMBL/GenBank/DDBJ whole genome shotgun (WGS) entry which is preliminary data.</text>
</comment>
<gene>
    <name evidence="2" type="ORF">SDC9_89014</name>
</gene>